<dbReference type="InterPro" id="IPR052159">
    <property type="entry name" value="Competence_DNA_uptake"/>
</dbReference>
<dbReference type="Pfam" id="PF03772">
    <property type="entry name" value="Competence"/>
    <property type="match status" value="1"/>
</dbReference>
<dbReference type="PANTHER" id="PTHR30619:SF1">
    <property type="entry name" value="RECOMBINATION PROTEIN 2"/>
    <property type="match status" value="1"/>
</dbReference>
<dbReference type="InterPro" id="IPR004477">
    <property type="entry name" value="ComEC_N"/>
</dbReference>
<accession>A0A2H0B5I8</accession>
<feature type="transmembrane region" description="Helical" evidence="6">
    <location>
        <begin position="273"/>
        <end position="292"/>
    </location>
</feature>
<dbReference type="AlphaFoldDB" id="A0A2H0B5I8"/>
<protein>
    <recommendedName>
        <fullName evidence="7">ComEC/Rec2-related protein domain-containing protein</fullName>
    </recommendedName>
</protein>
<evidence type="ECO:0000256" key="3">
    <source>
        <dbReference type="ARBA" id="ARBA00022692"/>
    </source>
</evidence>
<dbReference type="PANTHER" id="PTHR30619">
    <property type="entry name" value="DNA INTERNALIZATION/COMPETENCE PROTEIN COMEC/REC2"/>
    <property type="match status" value="1"/>
</dbReference>
<dbReference type="GO" id="GO:0005886">
    <property type="term" value="C:plasma membrane"/>
    <property type="evidence" value="ECO:0007669"/>
    <property type="project" value="UniProtKB-SubCell"/>
</dbReference>
<reference evidence="8 9" key="1">
    <citation type="submission" date="2017-09" db="EMBL/GenBank/DDBJ databases">
        <title>Depth-based differentiation of microbial function through sediment-hosted aquifers and enrichment of novel symbionts in the deep terrestrial subsurface.</title>
        <authorList>
            <person name="Probst A.J."/>
            <person name="Ladd B."/>
            <person name="Jarett J.K."/>
            <person name="Geller-Mcgrath D.E."/>
            <person name="Sieber C.M."/>
            <person name="Emerson J.B."/>
            <person name="Anantharaman K."/>
            <person name="Thomas B.C."/>
            <person name="Malmstrom R."/>
            <person name="Stieglmeier M."/>
            <person name="Klingl A."/>
            <person name="Woyke T."/>
            <person name="Ryan C.M."/>
            <person name="Banfield J.F."/>
        </authorList>
    </citation>
    <scope>NUCLEOTIDE SEQUENCE [LARGE SCALE GENOMIC DNA]</scope>
    <source>
        <strain evidence="8">CG23_combo_of_CG06-09_8_20_14_all_34_8</strain>
    </source>
</reference>
<feature type="transmembrane region" description="Helical" evidence="6">
    <location>
        <begin position="6"/>
        <end position="24"/>
    </location>
</feature>
<feature type="transmembrane region" description="Helical" evidence="6">
    <location>
        <begin position="247"/>
        <end position="267"/>
    </location>
</feature>
<keyword evidence="4 6" id="KW-1133">Transmembrane helix</keyword>
<organism evidence="8 9">
    <name type="scientific">Candidatus Beckwithbacteria bacterium CG23_combo_of_CG06-09_8_20_14_all_34_8</name>
    <dbReference type="NCBI Taxonomy" id="1974497"/>
    <lineage>
        <taxon>Bacteria</taxon>
        <taxon>Candidatus Beckwithiibacteriota</taxon>
    </lineage>
</organism>
<gene>
    <name evidence="8" type="ORF">COX08_03960</name>
</gene>
<evidence type="ECO:0000256" key="2">
    <source>
        <dbReference type="ARBA" id="ARBA00022475"/>
    </source>
</evidence>
<keyword evidence="2" id="KW-1003">Cell membrane</keyword>
<evidence type="ECO:0000256" key="1">
    <source>
        <dbReference type="ARBA" id="ARBA00004651"/>
    </source>
</evidence>
<feature type="transmembrane region" description="Helical" evidence="6">
    <location>
        <begin position="304"/>
        <end position="326"/>
    </location>
</feature>
<feature type="transmembrane region" description="Helical" evidence="6">
    <location>
        <begin position="174"/>
        <end position="199"/>
    </location>
</feature>
<evidence type="ECO:0000256" key="4">
    <source>
        <dbReference type="ARBA" id="ARBA00022989"/>
    </source>
</evidence>
<feature type="domain" description="ComEC/Rec2-related protein" evidence="7">
    <location>
        <begin position="153"/>
        <end position="416"/>
    </location>
</feature>
<evidence type="ECO:0000259" key="7">
    <source>
        <dbReference type="Pfam" id="PF03772"/>
    </source>
</evidence>
<sequence length="429" mass="47946">MDLKTRIFIILLIILTIISKFILVSKNGGNLIGIENIEGMVISKPIISNNIQSFTVKNINIQTSKNYQIEIGDIVKISGTYQERVINPLYKEKYLNTKDLIIESKYSDNTIKKRVFKYANIELMYRLSLLKQWAIRQYNTKLSYDSAGLLAGMVLGAKEALSYDLYSKMKASGLAHLVVASGSNIVLVAVTVLAMLASLSKFNKYVVTLVIIWMYALLAGMDPPIVRATIMLSMIWMARLIGRKTSGIWVLFITSLIMLIINPYIIFSLSFQLSIAATTGLILYCQPLETIIIKLLPKRKLFKWFAGVIVQPLAAQILIMPLMLHYFGTTNLLSIIANMAVAFLVTPIVIGGMLSLMASFIPLLGSIIAIPLELALNYLNRVGSYTATLSFANLNVEIGWLTVIIYWVVSIALLIYFNKLASTKDYLQL</sequence>
<evidence type="ECO:0000256" key="6">
    <source>
        <dbReference type="SAM" id="Phobius"/>
    </source>
</evidence>
<proteinExistence type="predicted"/>
<evidence type="ECO:0000256" key="5">
    <source>
        <dbReference type="ARBA" id="ARBA00023136"/>
    </source>
</evidence>
<feature type="transmembrane region" description="Helical" evidence="6">
    <location>
        <begin position="332"/>
        <end position="353"/>
    </location>
</feature>
<comment type="subcellular location">
    <subcellularLocation>
        <location evidence="1">Cell membrane</location>
        <topology evidence="1">Multi-pass membrane protein</topology>
    </subcellularLocation>
</comment>
<feature type="transmembrane region" description="Helical" evidence="6">
    <location>
        <begin position="360"/>
        <end position="378"/>
    </location>
</feature>
<keyword evidence="5 6" id="KW-0472">Membrane</keyword>
<dbReference type="NCBIfam" id="TIGR00360">
    <property type="entry name" value="ComEC_N-term"/>
    <property type="match status" value="1"/>
</dbReference>
<keyword evidence="3 6" id="KW-0812">Transmembrane</keyword>
<dbReference type="EMBL" id="PCSR01000094">
    <property type="protein sequence ID" value="PIP52894.1"/>
    <property type="molecule type" value="Genomic_DNA"/>
</dbReference>
<evidence type="ECO:0000313" key="8">
    <source>
        <dbReference type="EMBL" id="PIP52894.1"/>
    </source>
</evidence>
<feature type="transmembrane region" description="Helical" evidence="6">
    <location>
        <begin position="398"/>
        <end position="417"/>
    </location>
</feature>
<evidence type="ECO:0000313" key="9">
    <source>
        <dbReference type="Proteomes" id="UP000229459"/>
    </source>
</evidence>
<name>A0A2H0B5I8_9BACT</name>
<dbReference type="Proteomes" id="UP000229459">
    <property type="component" value="Unassembled WGS sequence"/>
</dbReference>
<comment type="caution">
    <text evidence="8">The sequence shown here is derived from an EMBL/GenBank/DDBJ whole genome shotgun (WGS) entry which is preliminary data.</text>
</comment>
<feature type="transmembrane region" description="Helical" evidence="6">
    <location>
        <begin position="205"/>
        <end position="226"/>
    </location>
</feature>